<evidence type="ECO:0000256" key="7">
    <source>
        <dbReference type="ARBA" id="ARBA00022490"/>
    </source>
</evidence>
<dbReference type="PANTHER" id="PTHR21403:SF8">
    <property type="entry name" value="ATP PHOSPHORIBOSYLTRANSFERASE"/>
    <property type="match status" value="1"/>
</dbReference>
<comment type="domain">
    <text evidence="15">Lacks the C-terminal regulatory region which is replaced by HisZ.</text>
</comment>
<evidence type="ECO:0000256" key="3">
    <source>
        <dbReference type="ARBA" id="ARBA00004667"/>
    </source>
</evidence>
<dbReference type="CDD" id="cd13595">
    <property type="entry name" value="PBP2_HisGs"/>
    <property type="match status" value="1"/>
</dbReference>
<evidence type="ECO:0000256" key="4">
    <source>
        <dbReference type="ARBA" id="ARBA00009489"/>
    </source>
</evidence>
<dbReference type="NCBIfam" id="TIGR00070">
    <property type="entry name" value="hisG"/>
    <property type="match status" value="1"/>
</dbReference>
<evidence type="ECO:0000313" key="17">
    <source>
        <dbReference type="EMBL" id="TLQ41775.1"/>
    </source>
</evidence>
<dbReference type="InterPro" id="IPR013820">
    <property type="entry name" value="ATP_PRibTrfase_cat"/>
</dbReference>
<dbReference type="HAMAP" id="MF_01018">
    <property type="entry name" value="HisG_Short"/>
    <property type="match status" value="1"/>
</dbReference>
<dbReference type="InterPro" id="IPR024893">
    <property type="entry name" value="ATP_PRibTrfase_HisG_short"/>
</dbReference>
<evidence type="ECO:0000256" key="11">
    <source>
        <dbReference type="ARBA" id="ARBA00022741"/>
    </source>
</evidence>
<dbReference type="InterPro" id="IPR018198">
    <property type="entry name" value="ATP_PRibTrfase_CS"/>
</dbReference>
<dbReference type="Proteomes" id="UP000306420">
    <property type="component" value="Unassembled WGS sequence"/>
</dbReference>
<dbReference type="RefSeq" id="WP_138404155.1">
    <property type="nucleotide sequence ID" value="NZ_VBSP01000010.1"/>
</dbReference>
<evidence type="ECO:0000256" key="12">
    <source>
        <dbReference type="ARBA" id="ARBA00022840"/>
    </source>
</evidence>
<dbReference type="UniPathway" id="UPA00031">
    <property type="reaction ID" value="UER00006"/>
</dbReference>
<evidence type="ECO:0000256" key="13">
    <source>
        <dbReference type="ARBA" id="ARBA00023102"/>
    </source>
</evidence>
<name>A0A5R9DVV7_9LACT</name>
<dbReference type="PANTHER" id="PTHR21403">
    <property type="entry name" value="ATP PHOSPHORIBOSYLTRANSFERASE ATP-PRTASE"/>
    <property type="match status" value="1"/>
</dbReference>
<dbReference type="FunFam" id="3.40.190.10:FF:000008">
    <property type="entry name" value="ATP phosphoribosyltransferase"/>
    <property type="match status" value="1"/>
</dbReference>
<keyword evidence="9 15" id="KW-0328">Glycosyltransferase</keyword>
<evidence type="ECO:0000256" key="1">
    <source>
        <dbReference type="ARBA" id="ARBA00000915"/>
    </source>
</evidence>
<gene>
    <name evidence="15" type="primary">hisG</name>
    <name evidence="17" type="ORF">FEZ33_04215</name>
</gene>
<protein>
    <recommendedName>
        <fullName evidence="6 15">ATP phosphoribosyltransferase</fullName>
        <shortName evidence="15">ATP-PRT</shortName>
        <shortName evidence="15">ATP-PRTase</shortName>
        <ecNumber evidence="5 15">2.4.2.17</ecNumber>
    </recommendedName>
</protein>
<dbReference type="GO" id="GO:0003879">
    <property type="term" value="F:ATP phosphoribosyltransferase activity"/>
    <property type="evidence" value="ECO:0007669"/>
    <property type="project" value="UniProtKB-UniRule"/>
</dbReference>
<dbReference type="AlphaFoldDB" id="A0A5R9DVV7"/>
<accession>A0A5R9DVV7</accession>
<dbReference type="GO" id="GO:0005524">
    <property type="term" value="F:ATP binding"/>
    <property type="evidence" value="ECO:0007669"/>
    <property type="project" value="UniProtKB-KW"/>
</dbReference>
<dbReference type="PROSITE" id="PS01316">
    <property type="entry name" value="ATP_P_PHORIBOSYLTR"/>
    <property type="match status" value="1"/>
</dbReference>
<sequence>MITVALSKGRLFKDFIKFLSTKGLNHYASPLQENGRYLYKIIGDVKFIFAKGSDVPTYVEQGIADLGIVGQDIITENFFDVLNVSKLPFGQCRLAIASSPNLNQHEFKVVATTFTNITRQYFNKQRQDVGLIHLHGSVELAPILGLADAIVDIVQTGTTLKENNLVEYSTIMNIQARLIANKQSFYIKDEAIYRFIKEIGVI</sequence>
<comment type="function">
    <text evidence="14 15">Catalyzes the condensation of ATP and 5-phosphoribose 1-diphosphate to form N'-(5'-phosphoribosyl)-ATP (PR-ATP). Has a crucial role in the pathway because the rate of histidine biosynthesis seems to be controlled primarily by regulation of HisG enzymatic activity.</text>
</comment>
<dbReference type="SUPFAM" id="SSF53850">
    <property type="entry name" value="Periplasmic binding protein-like II"/>
    <property type="match status" value="1"/>
</dbReference>
<evidence type="ECO:0000256" key="14">
    <source>
        <dbReference type="ARBA" id="ARBA00024861"/>
    </source>
</evidence>
<keyword evidence="12 15" id="KW-0067">ATP-binding</keyword>
<comment type="similarity">
    <text evidence="4 15">Belongs to the ATP phosphoribosyltransferase family. Short subfamily.</text>
</comment>
<evidence type="ECO:0000256" key="15">
    <source>
        <dbReference type="HAMAP-Rule" id="MF_01018"/>
    </source>
</evidence>
<comment type="caution">
    <text evidence="17">The sequence shown here is derived from an EMBL/GenBank/DDBJ whole genome shotgun (WGS) entry which is preliminary data.</text>
</comment>
<proteinExistence type="inferred from homology"/>
<keyword evidence="7 15" id="KW-0963">Cytoplasm</keyword>
<dbReference type="InterPro" id="IPR001348">
    <property type="entry name" value="ATP_PRibTrfase_HisG"/>
</dbReference>
<keyword evidence="13 15" id="KW-0368">Histidine biosynthesis</keyword>
<dbReference type="EMBL" id="VBSP01000010">
    <property type="protein sequence ID" value="TLQ41775.1"/>
    <property type="molecule type" value="Genomic_DNA"/>
</dbReference>
<evidence type="ECO:0000256" key="2">
    <source>
        <dbReference type="ARBA" id="ARBA00004496"/>
    </source>
</evidence>
<evidence type="ECO:0000256" key="8">
    <source>
        <dbReference type="ARBA" id="ARBA00022605"/>
    </source>
</evidence>
<comment type="catalytic activity">
    <reaction evidence="1 15">
        <text>1-(5-phospho-beta-D-ribosyl)-ATP + diphosphate = 5-phospho-alpha-D-ribose 1-diphosphate + ATP</text>
        <dbReference type="Rhea" id="RHEA:18473"/>
        <dbReference type="ChEBI" id="CHEBI:30616"/>
        <dbReference type="ChEBI" id="CHEBI:33019"/>
        <dbReference type="ChEBI" id="CHEBI:58017"/>
        <dbReference type="ChEBI" id="CHEBI:73183"/>
        <dbReference type="EC" id="2.4.2.17"/>
    </reaction>
</comment>
<dbReference type="EC" id="2.4.2.17" evidence="5 15"/>
<evidence type="ECO:0000259" key="16">
    <source>
        <dbReference type="Pfam" id="PF01634"/>
    </source>
</evidence>
<dbReference type="GO" id="GO:0000105">
    <property type="term" value="P:L-histidine biosynthetic process"/>
    <property type="evidence" value="ECO:0007669"/>
    <property type="project" value="UniProtKB-UniRule"/>
</dbReference>
<reference evidence="17 18" key="1">
    <citation type="submission" date="2019-05" db="EMBL/GenBank/DDBJ databases">
        <title>The metagenome of a microbial culture collection derived from dairy environment covers the genomic content of the human microbiome.</title>
        <authorList>
            <person name="Roder T."/>
            <person name="Wuthrich D."/>
            <person name="Sattari Z."/>
            <person name="Von Ah U."/>
            <person name="Bar C."/>
            <person name="Ronchi F."/>
            <person name="Macpherson A.J."/>
            <person name="Ganal-Vonarburg S.C."/>
            <person name="Bruggmann R."/>
            <person name="Vergeres G."/>
        </authorList>
    </citation>
    <scope>NUCLEOTIDE SEQUENCE [LARGE SCALE GENOMIC DNA]</scope>
    <source>
        <strain evidence="17 18">FAM 24227</strain>
    </source>
</reference>
<dbReference type="Pfam" id="PF01634">
    <property type="entry name" value="HisG"/>
    <property type="match status" value="1"/>
</dbReference>
<evidence type="ECO:0000313" key="18">
    <source>
        <dbReference type="Proteomes" id="UP000306420"/>
    </source>
</evidence>
<dbReference type="GO" id="GO:0005737">
    <property type="term" value="C:cytoplasm"/>
    <property type="evidence" value="ECO:0007669"/>
    <property type="project" value="UniProtKB-SubCell"/>
</dbReference>
<comment type="pathway">
    <text evidence="3 15">Amino-acid biosynthesis; L-histidine biosynthesis; L-histidine from 5-phospho-alpha-D-ribose 1-diphosphate: step 1/9.</text>
</comment>
<evidence type="ECO:0000256" key="5">
    <source>
        <dbReference type="ARBA" id="ARBA00011946"/>
    </source>
</evidence>
<keyword evidence="11 15" id="KW-0547">Nucleotide-binding</keyword>
<evidence type="ECO:0000256" key="6">
    <source>
        <dbReference type="ARBA" id="ARBA00020998"/>
    </source>
</evidence>
<keyword evidence="8 15" id="KW-0028">Amino-acid biosynthesis</keyword>
<evidence type="ECO:0000256" key="9">
    <source>
        <dbReference type="ARBA" id="ARBA00022676"/>
    </source>
</evidence>
<feature type="domain" description="ATP phosphoribosyltransferase catalytic" evidence="16">
    <location>
        <begin position="52"/>
        <end position="199"/>
    </location>
</feature>
<evidence type="ECO:0000256" key="10">
    <source>
        <dbReference type="ARBA" id="ARBA00022679"/>
    </source>
</evidence>
<dbReference type="OrthoDB" id="9801867at2"/>
<comment type="subcellular location">
    <subcellularLocation>
        <location evidence="2 15">Cytoplasm</location>
    </subcellularLocation>
</comment>
<comment type="subunit">
    <text evidence="15">Heteromultimer composed of HisG and HisZ subunits.</text>
</comment>
<dbReference type="Gene3D" id="3.40.190.10">
    <property type="entry name" value="Periplasmic binding protein-like II"/>
    <property type="match status" value="2"/>
</dbReference>
<organism evidence="17 18">
    <name type="scientific">Ruoffia tabacinasalis</name>
    <dbReference type="NCBI Taxonomy" id="87458"/>
    <lineage>
        <taxon>Bacteria</taxon>
        <taxon>Bacillati</taxon>
        <taxon>Bacillota</taxon>
        <taxon>Bacilli</taxon>
        <taxon>Lactobacillales</taxon>
        <taxon>Aerococcaceae</taxon>
        <taxon>Ruoffia</taxon>
    </lineage>
</organism>
<keyword evidence="10 15" id="KW-0808">Transferase</keyword>